<dbReference type="Pfam" id="PF07877">
    <property type="entry name" value="DUF1661"/>
    <property type="match status" value="1"/>
</dbReference>
<dbReference type="AlphaFoldDB" id="A0A0E2LQ37"/>
<evidence type="ECO:0000313" key="2">
    <source>
        <dbReference type="Proteomes" id="UP000016630"/>
    </source>
</evidence>
<dbReference type="HOGENOM" id="CLU_2383674_0_0_10"/>
<name>A0A0E2LQ37_PORGN</name>
<dbReference type="InterPro" id="IPR012456">
    <property type="entry name" value="DUF1661"/>
</dbReference>
<dbReference type="EMBL" id="AWUW01000110">
    <property type="protein sequence ID" value="ERJ65182.1"/>
    <property type="molecule type" value="Genomic_DNA"/>
</dbReference>
<evidence type="ECO:0000313" key="1">
    <source>
        <dbReference type="EMBL" id="ERJ65182.1"/>
    </source>
</evidence>
<comment type="caution">
    <text evidence="1">The sequence shown here is derived from an EMBL/GenBank/DDBJ whole genome shotgun (WGS) entry which is preliminary data.</text>
</comment>
<dbReference type="Proteomes" id="UP000016630">
    <property type="component" value="Unassembled WGS sequence"/>
</dbReference>
<gene>
    <name evidence="1" type="ORF">HMPREF1555_01549</name>
</gene>
<sequence length="94" mass="10799">MGHAAHIAVSVPKSAPLSFVKTWREKIFALARKFFVSRTKTEKISRVFSRIYEPQSEHFRRVNLPRIALSRFVGCFISHFDVPASGKSCRICLF</sequence>
<proteinExistence type="predicted"/>
<protein>
    <submittedName>
        <fullName evidence="1">Uncharacterized protein</fullName>
    </submittedName>
</protein>
<organism evidence="1 2">
    <name type="scientific">Porphyromonas gingivalis F0570</name>
    <dbReference type="NCBI Taxonomy" id="1227271"/>
    <lineage>
        <taxon>Bacteria</taxon>
        <taxon>Pseudomonadati</taxon>
        <taxon>Bacteroidota</taxon>
        <taxon>Bacteroidia</taxon>
        <taxon>Bacteroidales</taxon>
        <taxon>Porphyromonadaceae</taxon>
        <taxon>Porphyromonas</taxon>
    </lineage>
</organism>
<accession>A0A0E2LQ37</accession>
<reference evidence="1 2" key="1">
    <citation type="submission" date="2013-06" db="EMBL/GenBank/DDBJ databases">
        <authorList>
            <person name="Weinstock G."/>
            <person name="Sodergren E."/>
            <person name="Lobos E.A."/>
            <person name="Fulton L."/>
            <person name="Fulton R."/>
            <person name="Courtney L."/>
            <person name="Fronick C."/>
            <person name="O'Laughlin M."/>
            <person name="Godfrey J."/>
            <person name="Wilson R.M."/>
            <person name="Miner T."/>
            <person name="Farmer C."/>
            <person name="Delehaunty K."/>
            <person name="Cordes M."/>
            <person name="Minx P."/>
            <person name="Tomlinson C."/>
            <person name="Chen J."/>
            <person name="Wollam A."/>
            <person name="Pepin K.H."/>
            <person name="Bhonagiri V."/>
            <person name="Zhang X."/>
            <person name="Warren W."/>
            <person name="Mitreva M."/>
            <person name="Mardis E.R."/>
            <person name="Wilson R.K."/>
        </authorList>
    </citation>
    <scope>NUCLEOTIDE SEQUENCE [LARGE SCALE GENOMIC DNA]</scope>
    <source>
        <strain evidence="1 2">F0570</strain>
    </source>
</reference>